<dbReference type="Proteomes" id="UP001266305">
    <property type="component" value="Unassembled WGS sequence"/>
</dbReference>
<gene>
    <name evidence="2" type="ORF">P7K49_004655</name>
</gene>
<feature type="non-terminal residue" evidence="2">
    <location>
        <position position="60"/>
    </location>
</feature>
<feature type="non-terminal residue" evidence="2">
    <location>
        <position position="1"/>
    </location>
</feature>
<evidence type="ECO:0000256" key="1">
    <source>
        <dbReference type="SAM" id="MobiDB-lite"/>
    </source>
</evidence>
<accession>A0ABQ9W813</accession>
<feature type="compositionally biased region" description="Gly residues" evidence="1">
    <location>
        <begin position="34"/>
        <end position="51"/>
    </location>
</feature>
<proteinExistence type="predicted"/>
<feature type="compositionally biased region" description="Low complexity" evidence="1">
    <location>
        <begin position="9"/>
        <end position="26"/>
    </location>
</feature>
<keyword evidence="3" id="KW-1185">Reference proteome</keyword>
<feature type="region of interest" description="Disordered" evidence="1">
    <location>
        <begin position="1"/>
        <end position="60"/>
    </location>
</feature>
<protein>
    <submittedName>
        <fullName evidence="2">Uncharacterized protein</fullName>
    </submittedName>
</protein>
<sequence>SEEAPPSAPGARRAAPFLRLPGMAPRTRPRARPGIGGGARIGAGLEAGAGPGPRRPQPSG</sequence>
<reference evidence="2 3" key="1">
    <citation type="submission" date="2023-05" db="EMBL/GenBank/DDBJ databases">
        <title>B98-5 Cell Line De Novo Hybrid Assembly: An Optical Mapping Approach.</title>
        <authorList>
            <person name="Kananen K."/>
            <person name="Auerbach J.A."/>
            <person name="Kautto E."/>
            <person name="Blachly J.S."/>
        </authorList>
    </citation>
    <scope>NUCLEOTIDE SEQUENCE [LARGE SCALE GENOMIC DNA]</scope>
    <source>
        <strain evidence="2">B95-8</strain>
        <tissue evidence="2">Cell line</tissue>
    </source>
</reference>
<evidence type="ECO:0000313" key="3">
    <source>
        <dbReference type="Proteomes" id="UP001266305"/>
    </source>
</evidence>
<name>A0ABQ9W813_SAGOE</name>
<comment type="caution">
    <text evidence="2">The sequence shown here is derived from an EMBL/GenBank/DDBJ whole genome shotgun (WGS) entry which is preliminary data.</text>
</comment>
<organism evidence="2 3">
    <name type="scientific">Saguinus oedipus</name>
    <name type="common">Cotton-top tamarin</name>
    <name type="synonym">Oedipomidas oedipus</name>
    <dbReference type="NCBI Taxonomy" id="9490"/>
    <lineage>
        <taxon>Eukaryota</taxon>
        <taxon>Metazoa</taxon>
        <taxon>Chordata</taxon>
        <taxon>Craniata</taxon>
        <taxon>Vertebrata</taxon>
        <taxon>Euteleostomi</taxon>
        <taxon>Mammalia</taxon>
        <taxon>Eutheria</taxon>
        <taxon>Euarchontoglires</taxon>
        <taxon>Primates</taxon>
        <taxon>Haplorrhini</taxon>
        <taxon>Platyrrhini</taxon>
        <taxon>Cebidae</taxon>
        <taxon>Callitrichinae</taxon>
        <taxon>Saguinus</taxon>
    </lineage>
</organism>
<evidence type="ECO:0000313" key="2">
    <source>
        <dbReference type="EMBL" id="KAK2117768.1"/>
    </source>
</evidence>
<dbReference type="EMBL" id="JASSZA010000002">
    <property type="protein sequence ID" value="KAK2117768.1"/>
    <property type="molecule type" value="Genomic_DNA"/>
</dbReference>